<protein>
    <submittedName>
        <fullName evidence="2">Uncharacterized protein</fullName>
    </submittedName>
</protein>
<comment type="caution">
    <text evidence="2">The sequence shown here is derived from an EMBL/GenBank/DDBJ whole genome shotgun (WGS) entry which is preliminary data.</text>
</comment>
<keyword evidence="1" id="KW-0812">Transmembrane</keyword>
<evidence type="ECO:0000313" key="2">
    <source>
        <dbReference type="EMBL" id="RXI06309.1"/>
    </source>
</evidence>
<accession>A0A498KDQ6</accession>
<reference evidence="2 3" key="1">
    <citation type="submission" date="2018-10" db="EMBL/GenBank/DDBJ databases">
        <title>A high-quality apple genome assembly.</title>
        <authorList>
            <person name="Hu J."/>
        </authorList>
    </citation>
    <scope>NUCLEOTIDE SEQUENCE [LARGE SCALE GENOMIC DNA]</scope>
    <source>
        <strain evidence="3">cv. HFTH1</strain>
        <tissue evidence="2">Young leaf</tissue>
    </source>
</reference>
<keyword evidence="1" id="KW-0472">Membrane</keyword>
<gene>
    <name evidence="2" type="ORF">DVH24_018351</name>
</gene>
<dbReference type="Proteomes" id="UP000290289">
    <property type="component" value="Chromosome 2"/>
</dbReference>
<evidence type="ECO:0000256" key="1">
    <source>
        <dbReference type="SAM" id="Phobius"/>
    </source>
</evidence>
<organism evidence="2 3">
    <name type="scientific">Malus domestica</name>
    <name type="common">Apple</name>
    <name type="synonym">Pyrus malus</name>
    <dbReference type="NCBI Taxonomy" id="3750"/>
    <lineage>
        <taxon>Eukaryota</taxon>
        <taxon>Viridiplantae</taxon>
        <taxon>Streptophyta</taxon>
        <taxon>Embryophyta</taxon>
        <taxon>Tracheophyta</taxon>
        <taxon>Spermatophyta</taxon>
        <taxon>Magnoliopsida</taxon>
        <taxon>eudicotyledons</taxon>
        <taxon>Gunneridae</taxon>
        <taxon>Pentapetalae</taxon>
        <taxon>rosids</taxon>
        <taxon>fabids</taxon>
        <taxon>Rosales</taxon>
        <taxon>Rosaceae</taxon>
        <taxon>Amygdaloideae</taxon>
        <taxon>Maleae</taxon>
        <taxon>Malus</taxon>
    </lineage>
</organism>
<keyword evidence="1" id="KW-1133">Transmembrane helix</keyword>
<name>A0A498KDQ6_MALDO</name>
<keyword evidence="3" id="KW-1185">Reference proteome</keyword>
<dbReference type="EMBL" id="RDQH01000328">
    <property type="protein sequence ID" value="RXI06309.1"/>
    <property type="molecule type" value="Genomic_DNA"/>
</dbReference>
<evidence type="ECO:0000313" key="3">
    <source>
        <dbReference type="Proteomes" id="UP000290289"/>
    </source>
</evidence>
<feature type="transmembrane region" description="Helical" evidence="1">
    <location>
        <begin position="25"/>
        <end position="47"/>
    </location>
</feature>
<dbReference type="AlphaFoldDB" id="A0A498KDQ6"/>
<sequence length="100" mass="11368">MDSSQPMDLKISVSLPSFLQPHYIWNYYICNHINSLNTIFIFLYYLLILEYIIVSLLHNWCGSNGSVPEPLAQQNGGSAAHNTVCSYFIHGLEHAYIISC</sequence>
<proteinExistence type="predicted"/>